<reference evidence="1" key="1">
    <citation type="journal article" date="2019" name="Sci. Rep.">
        <title>Draft genome of Tanacetum cinerariifolium, the natural source of mosquito coil.</title>
        <authorList>
            <person name="Yamashiro T."/>
            <person name="Shiraishi A."/>
            <person name="Satake H."/>
            <person name="Nakayama K."/>
        </authorList>
    </citation>
    <scope>NUCLEOTIDE SEQUENCE</scope>
</reference>
<gene>
    <name evidence="1" type="ORF">Tci_897191</name>
</gene>
<dbReference type="EMBL" id="BKCJ011358961">
    <property type="protein sequence ID" value="GFD25222.1"/>
    <property type="molecule type" value="Genomic_DNA"/>
</dbReference>
<name>A0A699UPI4_TANCI</name>
<protein>
    <submittedName>
        <fullName evidence="1">Uncharacterized protein</fullName>
    </submittedName>
</protein>
<accession>A0A699UPI4</accession>
<feature type="non-terminal residue" evidence="1">
    <location>
        <position position="136"/>
    </location>
</feature>
<organism evidence="1">
    <name type="scientific">Tanacetum cinerariifolium</name>
    <name type="common">Dalmatian daisy</name>
    <name type="synonym">Chrysanthemum cinerariifolium</name>
    <dbReference type="NCBI Taxonomy" id="118510"/>
    <lineage>
        <taxon>Eukaryota</taxon>
        <taxon>Viridiplantae</taxon>
        <taxon>Streptophyta</taxon>
        <taxon>Embryophyta</taxon>
        <taxon>Tracheophyta</taxon>
        <taxon>Spermatophyta</taxon>
        <taxon>Magnoliopsida</taxon>
        <taxon>eudicotyledons</taxon>
        <taxon>Gunneridae</taxon>
        <taxon>Pentapetalae</taxon>
        <taxon>asterids</taxon>
        <taxon>campanulids</taxon>
        <taxon>Asterales</taxon>
        <taxon>Asteraceae</taxon>
        <taxon>Asteroideae</taxon>
        <taxon>Anthemideae</taxon>
        <taxon>Anthemidinae</taxon>
        <taxon>Tanacetum</taxon>
    </lineage>
</organism>
<comment type="caution">
    <text evidence="1">The sequence shown here is derived from an EMBL/GenBank/DDBJ whole genome shotgun (WGS) entry which is preliminary data.</text>
</comment>
<dbReference type="AlphaFoldDB" id="A0A699UPI4"/>
<proteinExistence type="predicted"/>
<evidence type="ECO:0000313" key="1">
    <source>
        <dbReference type="EMBL" id="GFD25222.1"/>
    </source>
</evidence>
<sequence length="136" mass="14966">MMKRLKEKLKERVLTNGVNVVTTHVAAAGPNPTNITNSFSNASPFDIAVSLNFRVAKKSSFVDLSNYPDDPDMPALKDMVYLDDEEEVGAEVDLSNLETHISVSPIPTTRVYKDHHVTQIISDLTSAPQTMSMATM</sequence>